<dbReference type="SMART" id="SM00184">
    <property type="entry name" value="RING"/>
    <property type="match status" value="1"/>
</dbReference>
<dbReference type="CDD" id="cd19757">
    <property type="entry name" value="Bbox1"/>
    <property type="match status" value="1"/>
</dbReference>
<evidence type="ECO:0000256" key="5">
    <source>
        <dbReference type="SAM" id="Coils"/>
    </source>
</evidence>
<comment type="caution">
    <text evidence="7">The sequence shown here is derived from an EMBL/GenBank/DDBJ whole genome shotgun (WGS) entry which is preliminary data.</text>
</comment>
<evidence type="ECO:0000313" key="8">
    <source>
        <dbReference type="Proteomes" id="UP001152747"/>
    </source>
</evidence>
<evidence type="ECO:0000256" key="1">
    <source>
        <dbReference type="ARBA" id="ARBA00022723"/>
    </source>
</evidence>
<keyword evidence="5" id="KW-0175">Coiled coil</keyword>
<organism evidence="7 8">
    <name type="scientific">Caenorhabditis angaria</name>
    <dbReference type="NCBI Taxonomy" id="860376"/>
    <lineage>
        <taxon>Eukaryota</taxon>
        <taxon>Metazoa</taxon>
        <taxon>Ecdysozoa</taxon>
        <taxon>Nematoda</taxon>
        <taxon>Chromadorea</taxon>
        <taxon>Rhabditida</taxon>
        <taxon>Rhabditina</taxon>
        <taxon>Rhabditomorpha</taxon>
        <taxon>Rhabditoidea</taxon>
        <taxon>Rhabditidae</taxon>
        <taxon>Peloderinae</taxon>
        <taxon>Caenorhabditis</taxon>
    </lineage>
</organism>
<dbReference type="InterPro" id="IPR017907">
    <property type="entry name" value="Znf_RING_CS"/>
</dbReference>
<keyword evidence="3" id="KW-0862">Zinc</keyword>
<gene>
    <name evidence="7" type="ORF">CAMP_LOCUS3361</name>
</gene>
<dbReference type="Gene3D" id="3.30.40.10">
    <property type="entry name" value="Zinc/RING finger domain, C3HC4 (zinc finger)"/>
    <property type="match status" value="1"/>
</dbReference>
<evidence type="ECO:0000256" key="4">
    <source>
        <dbReference type="PROSITE-ProRule" id="PRU00175"/>
    </source>
</evidence>
<dbReference type="InterPro" id="IPR013083">
    <property type="entry name" value="Znf_RING/FYVE/PHD"/>
</dbReference>
<proteinExistence type="predicted"/>
<dbReference type="EMBL" id="CANHGI010000002">
    <property type="protein sequence ID" value="CAI5440724.1"/>
    <property type="molecule type" value="Genomic_DNA"/>
</dbReference>
<dbReference type="PROSITE" id="PS50089">
    <property type="entry name" value="ZF_RING_2"/>
    <property type="match status" value="1"/>
</dbReference>
<keyword evidence="8" id="KW-1185">Reference proteome</keyword>
<dbReference type="GO" id="GO:0008270">
    <property type="term" value="F:zinc ion binding"/>
    <property type="evidence" value="ECO:0007669"/>
    <property type="project" value="UniProtKB-KW"/>
</dbReference>
<reference evidence="7" key="1">
    <citation type="submission" date="2022-11" db="EMBL/GenBank/DDBJ databases">
        <authorList>
            <person name="Kikuchi T."/>
        </authorList>
    </citation>
    <scope>NUCLEOTIDE SEQUENCE</scope>
    <source>
        <strain evidence="7">PS1010</strain>
    </source>
</reference>
<evidence type="ECO:0000313" key="7">
    <source>
        <dbReference type="EMBL" id="CAI5440724.1"/>
    </source>
</evidence>
<dbReference type="SUPFAM" id="SSF57850">
    <property type="entry name" value="RING/U-box"/>
    <property type="match status" value="1"/>
</dbReference>
<feature type="domain" description="RING-type" evidence="6">
    <location>
        <begin position="6"/>
        <end position="53"/>
    </location>
</feature>
<dbReference type="OrthoDB" id="5805123at2759"/>
<feature type="coiled-coil region" evidence="5">
    <location>
        <begin position="214"/>
        <end position="241"/>
    </location>
</feature>
<protein>
    <recommendedName>
        <fullName evidence="6">RING-type domain-containing protein</fullName>
    </recommendedName>
</protein>
<dbReference type="Proteomes" id="UP001152747">
    <property type="component" value="Unassembled WGS sequence"/>
</dbReference>
<dbReference type="InterPro" id="IPR001841">
    <property type="entry name" value="Znf_RING"/>
</dbReference>
<dbReference type="AlphaFoldDB" id="A0A9P1MUM4"/>
<evidence type="ECO:0000256" key="2">
    <source>
        <dbReference type="ARBA" id="ARBA00022771"/>
    </source>
</evidence>
<keyword evidence="1" id="KW-0479">Metal-binding</keyword>
<evidence type="ECO:0000256" key="3">
    <source>
        <dbReference type="ARBA" id="ARBA00022833"/>
    </source>
</evidence>
<dbReference type="PROSITE" id="PS00518">
    <property type="entry name" value="ZF_RING_1"/>
    <property type="match status" value="1"/>
</dbReference>
<name>A0A9P1MUM4_9PELO</name>
<keyword evidence="2 4" id="KW-0863">Zinc-finger</keyword>
<evidence type="ECO:0000259" key="6">
    <source>
        <dbReference type="PROSITE" id="PS50089"/>
    </source>
</evidence>
<sequence>MPSTSCLICTEDYNDHENCPKVTRCGHTFCISCLLKIKKTVGNEETYECFTCKQQFAFHEMTTNFAIMPDDTPKPNVAQNLEESHFACCNCPRNATKHCKNCGTNYCGSCEVITHSMYPNHITKLIGQSTHVEKLCSCLQNGISLFCSNMECSKIELKATCSSCFAKHHANCSSIFFSAANKMLKSQIEVILDKKFKEFDENDIVKEKFNQDLIRKHNEQRKKIETNYQKLREELERNYKISMRQLDHFIELHRSDKTNLIDEEKRDISNKINVIDKIRDLHSEDLVSIYPKLFELFQSKPVDDSYIKDPKVQPNGLKWFPSHNILVTGNWQNGKIYFLDLLKKQSFGVCNVQGKCEMYYGSTQLFFHFSADSSIQNKCELHFTQFQNANPRDNCTVITITDKENQEGAFYLPLDPTQKPKAQQTIHQIIRDNFF</sequence>
<accession>A0A9P1MUM4</accession>